<dbReference type="RefSeq" id="WP_190929407.1">
    <property type="nucleotide sequence ID" value="NZ_JACXJA010000022.1"/>
</dbReference>
<evidence type="ECO:0000313" key="1">
    <source>
        <dbReference type="EMBL" id="MBD2863779.1"/>
    </source>
</evidence>
<sequence>MDNVVVDRQNLEIAIQTVLHHYHSELELATKTNNSALIQQMAGEITRRAKQFQTITEDTMIEMEDDDDEL</sequence>
<dbReference type="AlphaFoldDB" id="A0A927H1T5"/>
<evidence type="ECO:0000313" key="2">
    <source>
        <dbReference type="Proteomes" id="UP000639396"/>
    </source>
</evidence>
<protein>
    <submittedName>
        <fullName evidence="1">Uncharacterized protein</fullName>
    </submittedName>
</protein>
<name>A0A927H1T5_9BACL</name>
<dbReference type="Proteomes" id="UP000639396">
    <property type="component" value="Unassembled WGS sequence"/>
</dbReference>
<reference evidence="1" key="1">
    <citation type="submission" date="2020-09" db="EMBL/GenBank/DDBJ databases">
        <title>A novel bacterium of genus Paenibacillus, isolated from South China Sea.</title>
        <authorList>
            <person name="Huang H."/>
            <person name="Mo K."/>
            <person name="Hu Y."/>
        </authorList>
    </citation>
    <scope>NUCLEOTIDE SEQUENCE</scope>
    <source>
        <strain evidence="1">IB182363</strain>
    </source>
</reference>
<gene>
    <name evidence="1" type="ORF">IDH45_17460</name>
</gene>
<dbReference type="EMBL" id="JACXJA010000022">
    <property type="protein sequence ID" value="MBD2863779.1"/>
    <property type="molecule type" value="Genomic_DNA"/>
</dbReference>
<keyword evidence="2" id="KW-1185">Reference proteome</keyword>
<proteinExistence type="predicted"/>
<accession>A0A927H1T5</accession>
<organism evidence="1 2">
    <name type="scientific">Paenibacillus oceani</name>
    <dbReference type="NCBI Taxonomy" id="2772510"/>
    <lineage>
        <taxon>Bacteria</taxon>
        <taxon>Bacillati</taxon>
        <taxon>Bacillota</taxon>
        <taxon>Bacilli</taxon>
        <taxon>Bacillales</taxon>
        <taxon>Paenibacillaceae</taxon>
        <taxon>Paenibacillus</taxon>
    </lineage>
</organism>
<comment type="caution">
    <text evidence="1">The sequence shown here is derived from an EMBL/GenBank/DDBJ whole genome shotgun (WGS) entry which is preliminary data.</text>
</comment>